<feature type="transmembrane region" description="Helical" evidence="5">
    <location>
        <begin position="168"/>
        <end position="187"/>
    </location>
</feature>
<feature type="transmembrane region" description="Helical" evidence="5">
    <location>
        <begin position="59"/>
        <end position="77"/>
    </location>
</feature>
<sequence>MAARAGVTWRWSRFGLGVLYAVPAIAVAPFDPAVALALSIGVLPAAVVGLPARRRARSAIPVLGTLVALGLLLGATLALVPVLAVLAVAVLAVLASMLAARERAGQLALTLVLPMVGIGLSFPLSTTTVLLAGAIVAGSVYAWLIALLWPEHEGGVRAAASMPKGRALLMYGALLGLAAATAAAIGFATGVEHVGWATGAVLLVMRPVRGQLVLRSVGRAASVLVGALVAAGFALLSPSGAAIGLAIGVVVGCLGAVQESRWYVAPAFTTFLVLTLLLSTSSEPPTARFLERTLETLLGVALALFFGALIPALLAIRRPTRANVSE</sequence>
<keyword evidence="4 5" id="KW-0472">Membrane</keyword>
<dbReference type="AlphaFoldDB" id="A0A1H1X0Y7"/>
<protein>
    <submittedName>
        <fullName evidence="7">Fusaric acid resistance protein-like</fullName>
    </submittedName>
</protein>
<evidence type="ECO:0000256" key="1">
    <source>
        <dbReference type="ARBA" id="ARBA00004141"/>
    </source>
</evidence>
<evidence type="ECO:0000256" key="4">
    <source>
        <dbReference type="ARBA" id="ARBA00023136"/>
    </source>
</evidence>
<dbReference type="RefSeq" id="WP_060923045.1">
    <property type="nucleotide sequence ID" value="NZ_LT629770.1"/>
</dbReference>
<dbReference type="EMBL" id="LT629770">
    <property type="protein sequence ID" value="SDT02286.1"/>
    <property type="molecule type" value="Genomic_DNA"/>
</dbReference>
<feature type="transmembrane region" description="Helical" evidence="5">
    <location>
        <begin position="130"/>
        <end position="148"/>
    </location>
</feature>
<feature type="transmembrane region" description="Helical" evidence="5">
    <location>
        <begin position="34"/>
        <end position="52"/>
    </location>
</feature>
<evidence type="ECO:0000259" key="6">
    <source>
        <dbReference type="Pfam" id="PF13515"/>
    </source>
</evidence>
<keyword evidence="3 5" id="KW-1133">Transmembrane helix</keyword>
<dbReference type="Proteomes" id="UP000182126">
    <property type="component" value="Chromosome I"/>
</dbReference>
<feature type="transmembrane region" description="Helical" evidence="5">
    <location>
        <begin position="83"/>
        <end position="100"/>
    </location>
</feature>
<evidence type="ECO:0000313" key="8">
    <source>
        <dbReference type="Proteomes" id="UP000182126"/>
    </source>
</evidence>
<feature type="transmembrane region" description="Helical" evidence="5">
    <location>
        <begin position="262"/>
        <end position="278"/>
    </location>
</feature>
<reference evidence="7 8" key="1">
    <citation type="submission" date="2016-10" db="EMBL/GenBank/DDBJ databases">
        <authorList>
            <person name="de Groot N.N."/>
        </authorList>
    </citation>
    <scope>NUCLEOTIDE SEQUENCE [LARGE SCALE GENOMIC DNA]</scope>
    <source>
        <strain evidence="7 8">DSM 15019</strain>
    </source>
</reference>
<dbReference type="GeneID" id="36301237"/>
<evidence type="ECO:0000313" key="7">
    <source>
        <dbReference type="EMBL" id="SDT02286.1"/>
    </source>
</evidence>
<feature type="transmembrane region" description="Helical" evidence="5">
    <location>
        <begin position="298"/>
        <end position="316"/>
    </location>
</feature>
<comment type="subcellular location">
    <subcellularLocation>
        <location evidence="1">Membrane</location>
        <topology evidence="1">Multi-pass membrane protein</topology>
    </subcellularLocation>
</comment>
<evidence type="ECO:0000256" key="5">
    <source>
        <dbReference type="SAM" id="Phobius"/>
    </source>
</evidence>
<name>A0A1H1X0Y7_9MICO</name>
<gene>
    <name evidence="7" type="ORF">SAMN04489809_3298</name>
</gene>
<accession>A0A1H1X0Y7</accession>
<feature type="transmembrane region" description="Helical" evidence="5">
    <location>
        <begin position="241"/>
        <end position="257"/>
    </location>
</feature>
<proteinExistence type="predicted"/>
<dbReference type="GO" id="GO:0016020">
    <property type="term" value="C:membrane"/>
    <property type="evidence" value="ECO:0007669"/>
    <property type="project" value="UniProtKB-SubCell"/>
</dbReference>
<evidence type="ECO:0000256" key="2">
    <source>
        <dbReference type="ARBA" id="ARBA00022692"/>
    </source>
</evidence>
<dbReference type="InterPro" id="IPR049453">
    <property type="entry name" value="Memb_transporter_dom"/>
</dbReference>
<feature type="transmembrane region" description="Helical" evidence="5">
    <location>
        <begin position="12"/>
        <end position="28"/>
    </location>
</feature>
<dbReference type="Pfam" id="PF13515">
    <property type="entry name" value="FUSC_2"/>
    <property type="match status" value="1"/>
</dbReference>
<keyword evidence="2 5" id="KW-0812">Transmembrane</keyword>
<organism evidence="7 8">
    <name type="scientific">Microbacterium paraoxydans</name>
    <dbReference type="NCBI Taxonomy" id="199592"/>
    <lineage>
        <taxon>Bacteria</taxon>
        <taxon>Bacillati</taxon>
        <taxon>Actinomycetota</taxon>
        <taxon>Actinomycetes</taxon>
        <taxon>Micrococcales</taxon>
        <taxon>Microbacteriaceae</taxon>
        <taxon>Microbacterium</taxon>
    </lineage>
</organism>
<feature type="domain" description="Integral membrane bound transporter" evidence="6">
    <location>
        <begin position="182"/>
        <end position="306"/>
    </location>
</feature>
<feature type="transmembrane region" description="Helical" evidence="5">
    <location>
        <begin position="107"/>
        <end position="124"/>
    </location>
</feature>
<evidence type="ECO:0000256" key="3">
    <source>
        <dbReference type="ARBA" id="ARBA00022989"/>
    </source>
</evidence>